<evidence type="ECO:0000313" key="1">
    <source>
        <dbReference type="EMBL" id="SQC21251.1"/>
    </source>
</evidence>
<sequence>MLLSVSGNIIQRHLPAHNFLPQLALPAGIAFCQTLIELAILGNAANLLI</sequence>
<name>A0A2X3DA67_KLEPN</name>
<dbReference type="AlphaFoldDB" id="A0A2X3DA67"/>
<proteinExistence type="predicted"/>
<evidence type="ECO:0000313" key="2">
    <source>
        <dbReference type="Proteomes" id="UP000250675"/>
    </source>
</evidence>
<accession>A0A2X3DA67</accession>
<protein>
    <submittedName>
        <fullName evidence="1">Uncharacterized protein</fullName>
    </submittedName>
</protein>
<dbReference type="EMBL" id="UASO01000004">
    <property type="protein sequence ID" value="SQC21251.1"/>
    <property type="molecule type" value="Genomic_DNA"/>
</dbReference>
<dbReference type="Proteomes" id="UP000250675">
    <property type="component" value="Unassembled WGS sequence"/>
</dbReference>
<organism evidence="1 2">
    <name type="scientific">Klebsiella pneumoniae</name>
    <dbReference type="NCBI Taxonomy" id="573"/>
    <lineage>
        <taxon>Bacteria</taxon>
        <taxon>Pseudomonadati</taxon>
        <taxon>Pseudomonadota</taxon>
        <taxon>Gammaproteobacteria</taxon>
        <taxon>Enterobacterales</taxon>
        <taxon>Enterobacteriaceae</taxon>
        <taxon>Klebsiella/Raoultella group</taxon>
        <taxon>Klebsiella</taxon>
        <taxon>Klebsiella pneumoniae complex</taxon>
    </lineage>
</organism>
<gene>
    <name evidence="1" type="ORF">NCTC9645_02125</name>
</gene>
<reference evidence="1 2" key="1">
    <citation type="submission" date="2018-06" db="EMBL/GenBank/DDBJ databases">
        <authorList>
            <consortium name="Pathogen Informatics"/>
            <person name="Doyle S."/>
        </authorList>
    </citation>
    <scope>NUCLEOTIDE SEQUENCE [LARGE SCALE GENOMIC DNA]</scope>
    <source>
        <strain evidence="1 2">NCTC9645</strain>
    </source>
</reference>